<keyword evidence="8 10" id="KW-0414">Isoprene biosynthesis</keyword>
<sequence length="309" mass="34394">MRILKVPAPAKLNLFLHLTGRRPDGYHNLQSAFVLINLCDELVFELIEEDEVRIEILDKRAGASFLNQKIDIPDNQNLVFRAATKLKEMAKLRGVEISGVMIRVEKQIPLGAGLGGGSSDCASTLMALNKIWNLELSCEELKQIGLSLGADVPFFIGGKSALVEGIGEILKPFHLNPLWFVLINPGFSISTPQVFTHPKLNRNFRVMDSDAIEKARAEINAGRFYGSNYLESAAFEIRPELANFLDFAKPLQLRMSGSGSSIFSMHVSSDDAETAYADLLAKLEEQKDIRSYECGVYKSYEKHPIFDVL</sequence>
<dbReference type="Pfam" id="PF08544">
    <property type="entry name" value="GHMP_kinases_C"/>
    <property type="match status" value="1"/>
</dbReference>
<organism evidence="13 14">
    <name type="scientific">Taylorella asinigenitalis (strain MCE3)</name>
    <dbReference type="NCBI Taxonomy" id="1008459"/>
    <lineage>
        <taxon>Bacteria</taxon>
        <taxon>Pseudomonadati</taxon>
        <taxon>Pseudomonadota</taxon>
        <taxon>Betaproteobacteria</taxon>
        <taxon>Burkholderiales</taxon>
        <taxon>Alcaligenaceae</taxon>
        <taxon>Taylorella</taxon>
    </lineage>
</organism>
<dbReference type="HOGENOM" id="CLU_053057_3_0_4"/>
<evidence type="ECO:0000256" key="1">
    <source>
        <dbReference type="ARBA" id="ARBA00009684"/>
    </source>
</evidence>
<comment type="catalytic activity">
    <reaction evidence="10">
        <text>4-CDP-2-C-methyl-D-erythritol + ATP = 4-CDP-2-C-methyl-D-erythritol 2-phosphate + ADP + H(+)</text>
        <dbReference type="Rhea" id="RHEA:18437"/>
        <dbReference type="ChEBI" id="CHEBI:15378"/>
        <dbReference type="ChEBI" id="CHEBI:30616"/>
        <dbReference type="ChEBI" id="CHEBI:57823"/>
        <dbReference type="ChEBI" id="CHEBI:57919"/>
        <dbReference type="ChEBI" id="CHEBI:456216"/>
        <dbReference type="EC" id="2.7.1.148"/>
    </reaction>
</comment>
<dbReference type="SUPFAM" id="SSF54211">
    <property type="entry name" value="Ribosomal protein S5 domain 2-like"/>
    <property type="match status" value="1"/>
</dbReference>
<dbReference type="UniPathway" id="UPA00056">
    <property type="reaction ID" value="UER00094"/>
</dbReference>
<comment type="pathway">
    <text evidence="10">Isoprenoid biosynthesis; isopentenyl diphosphate biosynthesis via DXP pathway; isopentenyl diphosphate from 1-deoxy-D-xylulose 5-phosphate: step 3/6.</text>
</comment>
<dbReference type="AlphaFoldDB" id="G4QCI5"/>
<evidence type="ECO:0000256" key="5">
    <source>
        <dbReference type="ARBA" id="ARBA00022741"/>
    </source>
</evidence>
<dbReference type="InterPro" id="IPR020568">
    <property type="entry name" value="Ribosomal_Su5_D2-typ_SF"/>
</dbReference>
<evidence type="ECO:0000313" key="14">
    <source>
        <dbReference type="Proteomes" id="UP000009284"/>
    </source>
</evidence>
<dbReference type="KEGG" id="tas:TASI_0333"/>
<dbReference type="GO" id="GO:0050515">
    <property type="term" value="F:4-(cytidine 5'-diphospho)-2-C-methyl-D-erythritol kinase activity"/>
    <property type="evidence" value="ECO:0007669"/>
    <property type="project" value="UniProtKB-UniRule"/>
</dbReference>
<evidence type="ECO:0000259" key="11">
    <source>
        <dbReference type="Pfam" id="PF00288"/>
    </source>
</evidence>
<dbReference type="HAMAP" id="MF_00061">
    <property type="entry name" value="IspE"/>
    <property type="match status" value="1"/>
</dbReference>
<evidence type="ECO:0000256" key="4">
    <source>
        <dbReference type="ARBA" id="ARBA00022679"/>
    </source>
</evidence>
<dbReference type="GO" id="GO:0016114">
    <property type="term" value="P:terpenoid biosynthetic process"/>
    <property type="evidence" value="ECO:0007669"/>
    <property type="project" value="UniProtKB-UniRule"/>
</dbReference>
<dbReference type="InterPro" id="IPR004424">
    <property type="entry name" value="IspE"/>
</dbReference>
<dbReference type="InterPro" id="IPR006204">
    <property type="entry name" value="GHMP_kinase_N_dom"/>
</dbReference>
<evidence type="ECO:0000256" key="9">
    <source>
        <dbReference type="ARBA" id="ARBA00032554"/>
    </source>
</evidence>
<dbReference type="InterPro" id="IPR036554">
    <property type="entry name" value="GHMP_kinase_C_sf"/>
</dbReference>
<dbReference type="eggNOG" id="COG1947">
    <property type="taxonomic scope" value="Bacteria"/>
</dbReference>
<dbReference type="InterPro" id="IPR013750">
    <property type="entry name" value="GHMP_kinase_C_dom"/>
</dbReference>
<dbReference type="NCBIfam" id="TIGR00154">
    <property type="entry name" value="ispE"/>
    <property type="match status" value="1"/>
</dbReference>
<evidence type="ECO:0000313" key="13">
    <source>
        <dbReference type="EMBL" id="AEP36115.1"/>
    </source>
</evidence>
<dbReference type="Gene3D" id="3.30.230.10">
    <property type="match status" value="1"/>
</dbReference>
<keyword evidence="5 10" id="KW-0547">Nucleotide-binding</keyword>
<keyword evidence="14" id="KW-1185">Reference proteome</keyword>
<evidence type="ECO:0000256" key="10">
    <source>
        <dbReference type="HAMAP-Rule" id="MF_00061"/>
    </source>
</evidence>
<dbReference type="RefSeq" id="WP_014111013.1">
    <property type="nucleotide sequence ID" value="NC_016043.1"/>
</dbReference>
<comment type="similarity">
    <text evidence="1 10">Belongs to the GHMP kinase family. IspE subfamily.</text>
</comment>
<dbReference type="Proteomes" id="UP000009284">
    <property type="component" value="Chromosome"/>
</dbReference>
<accession>G4QCI5</accession>
<evidence type="ECO:0000256" key="8">
    <source>
        <dbReference type="ARBA" id="ARBA00023229"/>
    </source>
</evidence>
<dbReference type="SUPFAM" id="SSF55060">
    <property type="entry name" value="GHMP Kinase, C-terminal domain"/>
    <property type="match status" value="1"/>
</dbReference>
<dbReference type="EC" id="2.7.1.148" evidence="2 10"/>
<dbReference type="InterPro" id="IPR014721">
    <property type="entry name" value="Ribsml_uS5_D2-typ_fold_subgr"/>
</dbReference>
<reference evidence="13 14" key="2">
    <citation type="journal article" date="2012" name="PLoS ONE">
        <title>Genomic characterization of the taylorella genus.</title>
        <authorList>
            <person name="Hebert L."/>
            <person name="Moumen B."/>
            <person name="Pons N."/>
            <person name="Duquesne F."/>
            <person name="Breuil M.F."/>
            <person name="Goux D."/>
            <person name="Batto J.M."/>
            <person name="Laugier C."/>
            <person name="Renault P."/>
            <person name="Petry S."/>
        </authorList>
    </citation>
    <scope>NUCLEOTIDE SEQUENCE [LARGE SCALE GENOMIC DNA]</scope>
    <source>
        <strain evidence="13 14">MCE3</strain>
    </source>
</reference>
<feature type="active site" evidence="10">
    <location>
        <position position="151"/>
    </location>
</feature>
<comment type="function">
    <text evidence="10">Catalyzes the phosphorylation of the position 2 hydroxy group of 4-diphosphocytidyl-2C-methyl-D-erythritol.</text>
</comment>
<feature type="domain" description="GHMP kinase C-terminal" evidence="12">
    <location>
        <begin position="221"/>
        <end position="282"/>
    </location>
</feature>
<dbReference type="STRING" id="1008459.TASI_0333"/>
<protein>
    <recommendedName>
        <fullName evidence="3 10">4-diphosphocytidyl-2-C-methyl-D-erythritol kinase</fullName>
        <shortName evidence="10">CMK</shortName>
        <ecNumber evidence="2 10">2.7.1.148</ecNumber>
    </recommendedName>
    <alternativeName>
        <fullName evidence="9 10">4-(cytidine-5'-diphospho)-2-C-methyl-D-erythritol kinase</fullName>
    </alternativeName>
</protein>
<keyword evidence="6 10" id="KW-0418">Kinase</keyword>
<evidence type="ECO:0000256" key="2">
    <source>
        <dbReference type="ARBA" id="ARBA00012052"/>
    </source>
</evidence>
<dbReference type="PIRSF" id="PIRSF010376">
    <property type="entry name" value="IspE"/>
    <property type="match status" value="1"/>
</dbReference>
<reference key="1">
    <citation type="submission" date="2011-09" db="EMBL/GenBank/DDBJ databases">
        <title>Genomic characterization of the Taylorella genus.</title>
        <authorList>
            <person name="Hebert L."/>
            <person name="Moumen B."/>
            <person name="Pons N."/>
            <person name="Duquesne F."/>
            <person name="Breuil M.-F."/>
            <person name="Goux D."/>
            <person name="Batto J.-M."/>
            <person name="Renault P."/>
            <person name="Laugier C."/>
            <person name="Petry S."/>
        </authorList>
    </citation>
    <scope>NUCLEOTIDE SEQUENCE</scope>
    <source>
        <strain>MCE3</strain>
    </source>
</reference>
<keyword evidence="7 10" id="KW-0067">ATP-binding</keyword>
<evidence type="ECO:0000256" key="7">
    <source>
        <dbReference type="ARBA" id="ARBA00022840"/>
    </source>
</evidence>
<dbReference type="EMBL" id="CP003059">
    <property type="protein sequence ID" value="AEP36115.1"/>
    <property type="molecule type" value="Genomic_DNA"/>
</dbReference>
<dbReference type="PANTHER" id="PTHR43527:SF2">
    <property type="entry name" value="4-DIPHOSPHOCYTIDYL-2-C-METHYL-D-ERYTHRITOL KINASE, CHLOROPLASTIC"/>
    <property type="match status" value="1"/>
</dbReference>
<evidence type="ECO:0000259" key="12">
    <source>
        <dbReference type="Pfam" id="PF08544"/>
    </source>
</evidence>
<dbReference type="PANTHER" id="PTHR43527">
    <property type="entry name" value="4-DIPHOSPHOCYTIDYL-2-C-METHYL-D-ERYTHRITOL KINASE, CHLOROPLASTIC"/>
    <property type="match status" value="1"/>
</dbReference>
<feature type="domain" description="GHMP kinase N-terminal" evidence="11">
    <location>
        <begin position="77"/>
        <end position="158"/>
    </location>
</feature>
<name>G4QCI5_TAYAM</name>
<evidence type="ECO:0000256" key="6">
    <source>
        <dbReference type="ARBA" id="ARBA00022777"/>
    </source>
</evidence>
<dbReference type="GO" id="GO:0019288">
    <property type="term" value="P:isopentenyl diphosphate biosynthetic process, methylerythritol 4-phosphate pathway"/>
    <property type="evidence" value="ECO:0007669"/>
    <property type="project" value="UniProtKB-UniRule"/>
</dbReference>
<dbReference type="Pfam" id="PF00288">
    <property type="entry name" value="GHMP_kinases_N"/>
    <property type="match status" value="1"/>
</dbReference>
<dbReference type="GO" id="GO:0005524">
    <property type="term" value="F:ATP binding"/>
    <property type="evidence" value="ECO:0007669"/>
    <property type="project" value="UniProtKB-UniRule"/>
</dbReference>
<keyword evidence="4 10" id="KW-0808">Transferase</keyword>
<evidence type="ECO:0000256" key="3">
    <source>
        <dbReference type="ARBA" id="ARBA00017473"/>
    </source>
</evidence>
<proteinExistence type="inferred from homology"/>
<dbReference type="OrthoDB" id="9809438at2"/>
<feature type="binding site" evidence="10">
    <location>
        <begin position="109"/>
        <end position="119"/>
    </location>
    <ligand>
        <name>ATP</name>
        <dbReference type="ChEBI" id="CHEBI:30616"/>
    </ligand>
</feature>
<dbReference type="Gene3D" id="3.30.70.890">
    <property type="entry name" value="GHMP kinase, C-terminal domain"/>
    <property type="match status" value="1"/>
</dbReference>
<gene>
    <name evidence="10" type="primary">ispE</name>
    <name evidence="13" type="ordered locus">TASI_0333</name>
</gene>
<feature type="active site" evidence="10">
    <location>
        <position position="11"/>
    </location>
</feature>